<protein>
    <recommendedName>
        <fullName evidence="2">Beta-lactamase-related domain-containing protein</fullName>
    </recommendedName>
</protein>
<keyword evidence="4" id="KW-1185">Reference proteome</keyword>
<evidence type="ECO:0000259" key="2">
    <source>
        <dbReference type="Pfam" id="PF00144"/>
    </source>
</evidence>
<sequence length="548" mass="61739">MKWIVVAKIPRYFKDLTLGQTDVKSDAIVQSAAPYARDSLAKSNVEVSCDFEPTVLNYKTVVVYVVTCLMAVTTGLVQAGRGVRELRGHDVLLSIRVAIPDFPTYVDFQFWIRPTIMLLDKIDDTFGLVYLVLTPVVLGPFIACWISPHVYEDTVHGFVKDGYEEVLEAFRRNFGEGLESQGAAVSVFHHGKLVVDLWGGYADKESNVAWKRNTRTVLFSTTKAISALCVAVLVDRGLLRYEDRVADFWPEYGSFGKENTTVEDVLSHKAGLPYLGDHIEISDIIDFENVERKIERAKPIWAPGSATGYHAVTFGFIVDGIIRRVDEKGRDLKTFFREEIGSQYDLSVDIGVSHNEAHRVARVTTPTFWEFLRDCIKNPKLIPMLAIMYARIDDIVWRIRENTKWLIINYDTMAVNDPDILALPIPAVTGVASAADLSKLFSLTIDGTLIKNTTLERISTPTVDNWHLEKVALWPIRKGHGFFYEINPLMPGKFIFGHPGYGCQFLVVDPWNHLSIAYVSNGLKTGTGEICTTYMRLQRAIYSVLRTL</sequence>
<feature type="transmembrane region" description="Helical" evidence="1">
    <location>
        <begin position="127"/>
        <end position="148"/>
    </location>
</feature>
<dbReference type="PANTHER" id="PTHR43319:SF7">
    <property type="entry name" value="BETA-LACTAMASE-RELATED DOMAIN-CONTAINING PROTEIN"/>
    <property type="match status" value="1"/>
</dbReference>
<keyword evidence="1" id="KW-1133">Transmembrane helix</keyword>
<evidence type="ECO:0000313" key="3">
    <source>
        <dbReference type="EMBL" id="KAK6747123.1"/>
    </source>
</evidence>
<evidence type="ECO:0000313" key="4">
    <source>
        <dbReference type="Proteomes" id="UP001303046"/>
    </source>
</evidence>
<keyword evidence="1" id="KW-0812">Transmembrane</keyword>
<organism evidence="3 4">
    <name type="scientific">Necator americanus</name>
    <name type="common">Human hookworm</name>
    <dbReference type="NCBI Taxonomy" id="51031"/>
    <lineage>
        <taxon>Eukaryota</taxon>
        <taxon>Metazoa</taxon>
        <taxon>Ecdysozoa</taxon>
        <taxon>Nematoda</taxon>
        <taxon>Chromadorea</taxon>
        <taxon>Rhabditida</taxon>
        <taxon>Rhabditina</taxon>
        <taxon>Rhabditomorpha</taxon>
        <taxon>Strongyloidea</taxon>
        <taxon>Ancylostomatidae</taxon>
        <taxon>Bunostominae</taxon>
        <taxon>Necator</taxon>
    </lineage>
</organism>
<gene>
    <name evidence="3" type="primary">Necator_chrIV.g13675</name>
    <name evidence="3" type="ORF">RB195_000383</name>
</gene>
<dbReference type="Gene3D" id="3.40.710.10">
    <property type="entry name" value="DD-peptidase/beta-lactamase superfamily"/>
    <property type="match status" value="1"/>
</dbReference>
<dbReference type="InterPro" id="IPR012338">
    <property type="entry name" value="Beta-lactam/transpept-like"/>
</dbReference>
<dbReference type="Proteomes" id="UP001303046">
    <property type="component" value="Unassembled WGS sequence"/>
</dbReference>
<dbReference type="InterPro" id="IPR001466">
    <property type="entry name" value="Beta-lactam-related"/>
</dbReference>
<dbReference type="SUPFAM" id="SSF56601">
    <property type="entry name" value="beta-lactamase/transpeptidase-like"/>
    <property type="match status" value="1"/>
</dbReference>
<evidence type="ECO:0000256" key="1">
    <source>
        <dbReference type="SAM" id="Phobius"/>
    </source>
</evidence>
<dbReference type="InterPro" id="IPR052907">
    <property type="entry name" value="Beta-lactamase/esterase"/>
</dbReference>
<accession>A0ABR1DA90</accession>
<comment type="caution">
    <text evidence="3">The sequence shown here is derived from an EMBL/GenBank/DDBJ whole genome shotgun (WGS) entry which is preliminary data.</text>
</comment>
<reference evidence="3 4" key="1">
    <citation type="submission" date="2023-08" db="EMBL/GenBank/DDBJ databases">
        <title>A Necator americanus chromosomal reference genome.</title>
        <authorList>
            <person name="Ilik V."/>
            <person name="Petrzelkova K.J."/>
            <person name="Pardy F."/>
            <person name="Fuh T."/>
            <person name="Niatou-Singa F.S."/>
            <person name="Gouil Q."/>
            <person name="Baker L."/>
            <person name="Ritchie M.E."/>
            <person name="Jex A.R."/>
            <person name="Gazzola D."/>
            <person name="Li H."/>
            <person name="Toshio Fujiwara R."/>
            <person name="Zhan B."/>
            <person name="Aroian R.V."/>
            <person name="Pafco B."/>
            <person name="Schwarz E.M."/>
        </authorList>
    </citation>
    <scope>NUCLEOTIDE SEQUENCE [LARGE SCALE GENOMIC DNA]</scope>
    <source>
        <strain evidence="3 4">Aroian</strain>
        <tissue evidence="3">Whole animal</tissue>
    </source>
</reference>
<proteinExistence type="predicted"/>
<name>A0ABR1DA90_NECAM</name>
<dbReference type="EMBL" id="JAVFWL010000004">
    <property type="protein sequence ID" value="KAK6747123.1"/>
    <property type="molecule type" value="Genomic_DNA"/>
</dbReference>
<keyword evidence="1" id="KW-0472">Membrane</keyword>
<feature type="domain" description="Beta-lactamase-related" evidence="2">
    <location>
        <begin position="170"/>
        <end position="537"/>
    </location>
</feature>
<dbReference type="PANTHER" id="PTHR43319">
    <property type="entry name" value="BETA-LACTAMASE-RELATED"/>
    <property type="match status" value="1"/>
</dbReference>
<dbReference type="Pfam" id="PF00144">
    <property type="entry name" value="Beta-lactamase"/>
    <property type="match status" value="1"/>
</dbReference>